<dbReference type="SUPFAM" id="SSF51658">
    <property type="entry name" value="Xylose isomerase-like"/>
    <property type="match status" value="1"/>
</dbReference>
<gene>
    <name evidence="2" type="ORF">WDV06_22320</name>
</gene>
<accession>A0ABW7PHF1</accession>
<dbReference type="PANTHER" id="PTHR12110">
    <property type="entry name" value="HYDROXYPYRUVATE ISOMERASE"/>
    <property type="match status" value="1"/>
</dbReference>
<organism evidence="2 3">
    <name type="scientific">Streptomyces racemochromogenes</name>
    <dbReference type="NCBI Taxonomy" id="67353"/>
    <lineage>
        <taxon>Bacteria</taxon>
        <taxon>Bacillati</taxon>
        <taxon>Actinomycetota</taxon>
        <taxon>Actinomycetes</taxon>
        <taxon>Kitasatosporales</taxon>
        <taxon>Streptomycetaceae</taxon>
        <taxon>Streptomyces</taxon>
    </lineage>
</organism>
<dbReference type="GO" id="GO:0016853">
    <property type="term" value="F:isomerase activity"/>
    <property type="evidence" value="ECO:0007669"/>
    <property type="project" value="UniProtKB-KW"/>
</dbReference>
<protein>
    <submittedName>
        <fullName evidence="2">Sugar phosphate isomerase/epimerase family protein</fullName>
    </submittedName>
</protein>
<evidence type="ECO:0000313" key="2">
    <source>
        <dbReference type="EMBL" id="MFH7597820.1"/>
    </source>
</evidence>
<keyword evidence="3" id="KW-1185">Reference proteome</keyword>
<dbReference type="InterPro" id="IPR050312">
    <property type="entry name" value="IolE/XylAMocC-like"/>
</dbReference>
<dbReference type="EMBL" id="JBBDHD010000062">
    <property type="protein sequence ID" value="MFH7597820.1"/>
    <property type="molecule type" value="Genomic_DNA"/>
</dbReference>
<dbReference type="InterPro" id="IPR013022">
    <property type="entry name" value="Xyl_isomerase-like_TIM-brl"/>
</dbReference>
<dbReference type="InterPro" id="IPR036237">
    <property type="entry name" value="Xyl_isomerase-like_sf"/>
</dbReference>
<evidence type="ECO:0000313" key="3">
    <source>
        <dbReference type="Proteomes" id="UP001610631"/>
    </source>
</evidence>
<dbReference type="RefSeq" id="WP_395511537.1">
    <property type="nucleotide sequence ID" value="NZ_JBBDHD010000062.1"/>
</dbReference>
<name>A0ABW7PHF1_9ACTN</name>
<comment type="caution">
    <text evidence="2">The sequence shown here is derived from an EMBL/GenBank/DDBJ whole genome shotgun (WGS) entry which is preliminary data.</text>
</comment>
<dbReference type="Gene3D" id="3.20.20.150">
    <property type="entry name" value="Divalent-metal-dependent TIM barrel enzymes"/>
    <property type="match status" value="1"/>
</dbReference>
<feature type="domain" description="Xylose isomerase-like TIM barrel" evidence="1">
    <location>
        <begin position="31"/>
        <end position="267"/>
    </location>
</feature>
<proteinExistence type="predicted"/>
<keyword evidence="2" id="KW-0413">Isomerase</keyword>
<evidence type="ECO:0000259" key="1">
    <source>
        <dbReference type="Pfam" id="PF01261"/>
    </source>
</evidence>
<dbReference type="Proteomes" id="UP001610631">
    <property type="component" value="Unassembled WGS sequence"/>
</dbReference>
<reference evidence="2 3" key="1">
    <citation type="submission" date="2024-03" db="EMBL/GenBank/DDBJ databases">
        <title>Whole genome sequencing of Streptomyces racemochromogenes, to identify antimicrobial biosynthetic gene clusters.</title>
        <authorList>
            <person name="Suryawanshi P."/>
            <person name="Krishnaraj P.U."/>
            <person name="Arun Y.P."/>
            <person name="Suryawanshi M.P."/>
            <person name="Rakshit O."/>
        </authorList>
    </citation>
    <scope>NUCLEOTIDE SEQUENCE [LARGE SCALE GENOMIC DNA]</scope>
    <source>
        <strain evidence="2 3">AUDT626</strain>
    </source>
</reference>
<dbReference type="Pfam" id="PF01261">
    <property type="entry name" value="AP_endonuc_2"/>
    <property type="match status" value="1"/>
</dbReference>
<sequence length="279" mass="29604">MNRAAAPARFSLNQETVRQWSVPELVDGCGAAGVGAVGLWRDPVRGFGVRETARLVAAAGLRVSSLCRGGFFTAVDRAGRAAALEDNRRAVEEAAELGAGVLVLVSGGLAAGERDLAEARRRITGFLGDLAPWAAGHGVRLGIEPLHPMFAADRCVVSTLGQALDIAEQFPAEQVGVVADSYHLWWDERLAADLGRAGAGGRITAVQLADWVTPLPEGVLLGRGQLGDGCVDLRAFRELADGAGYRGPVEVEIFHPGLWARDGREVLGEVIARYREHVE</sequence>
<dbReference type="PANTHER" id="PTHR12110:SF52">
    <property type="entry name" value="XYLOSE ISOMERASE"/>
    <property type="match status" value="1"/>
</dbReference>